<reference evidence="3" key="1">
    <citation type="submission" date="2020-05" db="EMBL/GenBank/DDBJ databases">
        <title>Phylogenomic resolution of chytrid fungi.</title>
        <authorList>
            <person name="Stajich J.E."/>
            <person name="Amses K."/>
            <person name="Simmons R."/>
            <person name="Seto K."/>
            <person name="Myers J."/>
            <person name="Bonds A."/>
            <person name="Quandt C.A."/>
            <person name="Barry K."/>
            <person name="Liu P."/>
            <person name="Grigoriev I."/>
            <person name="Longcore J.E."/>
            <person name="James T.Y."/>
        </authorList>
    </citation>
    <scope>NUCLEOTIDE SEQUENCE</scope>
    <source>
        <strain evidence="3">JEL0379</strain>
    </source>
</reference>
<keyword evidence="4" id="KW-1185">Reference proteome</keyword>
<keyword evidence="2" id="KW-1133">Transmembrane helix</keyword>
<feature type="transmembrane region" description="Helical" evidence="2">
    <location>
        <begin position="247"/>
        <end position="268"/>
    </location>
</feature>
<accession>A0AAD5TCM5</accession>
<evidence type="ECO:0000256" key="2">
    <source>
        <dbReference type="SAM" id="Phobius"/>
    </source>
</evidence>
<feature type="transmembrane region" description="Helical" evidence="2">
    <location>
        <begin position="170"/>
        <end position="193"/>
    </location>
</feature>
<feature type="region of interest" description="Disordered" evidence="1">
    <location>
        <begin position="279"/>
        <end position="329"/>
    </location>
</feature>
<proteinExistence type="predicted"/>
<feature type="compositionally biased region" description="Polar residues" evidence="1">
    <location>
        <begin position="291"/>
        <end position="308"/>
    </location>
</feature>
<feature type="transmembrane region" description="Helical" evidence="2">
    <location>
        <begin position="103"/>
        <end position="123"/>
    </location>
</feature>
<keyword evidence="2" id="KW-0472">Membrane</keyword>
<dbReference type="Proteomes" id="UP001212152">
    <property type="component" value="Unassembled WGS sequence"/>
</dbReference>
<feature type="transmembrane region" description="Helical" evidence="2">
    <location>
        <begin position="135"/>
        <end position="158"/>
    </location>
</feature>
<keyword evidence="2" id="KW-0812">Transmembrane</keyword>
<organism evidence="3 4">
    <name type="scientific">Geranomyces variabilis</name>
    <dbReference type="NCBI Taxonomy" id="109894"/>
    <lineage>
        <taxon>Eukaryota</taxon>
        <taxon>Fungi</taxon>
        <taxon>Fungi incertae sedis</taxon>
        <taxon>Chytridiomycota</taxon>
        <taxon>Chytridiomycota incertae sedis</taxon>
        <taxon>Chytridiomycetes</taxon>
        <taxon>Spizellomycetales</taxon>
        <taxon>Powellomycetaceae</taxon>
        <taxon>Geranomyces</taxon>
    </lineage>
</organism>
<dbReference type="EMBL" id="JADGJQ010000089">
    <property type="protein sequence ID" value="KAJ3170967.1"/>
    <property type="molecule type" value="Genomic_DNA"/>
</dbReference>
<protein>
    <submittedName>
        <fullName evidence="3">Uncharacterized protein</fullName>
    </submittedName>
</protein>
<feature type="transmembrane region" description="Helical" evidence="2">
    <location>
        <begin position="213"/>
        <end position="235"/>
    </location>
</feature>
<evidence type="ECO:0000313" key="3">
    <source>
        <dbReference type="EMBL" id="KAJ3170967.1"/>
    </source>
</evidence>
<feature type="transmembrane region" description="Helical" evidence="2">
    <location>
        <begin position="20"/>
        <end position="41"/>
    </location>
</feature>
<gene>
    <name evidence="3" type="ORF">HDU87_008442</name>
</gene>
<evidence type="ECO:0000313" key="4">
    <source>
        <dbReference type="Proteomes" id="UP001212152"/>
    </source>
</evidence>
<feature type="transmembrane region" description="Helical" evidence="2">
    <location>
        <begin position="53"/>
        <end position="71"/>
    </location>
</feature>
<dbReference type="AlphaFoldDB" id="A0AAD5TCM5"/>
<comment type="caution">
    <text evidence="3">The sequence shown here is derived from an EMBL/GenBank/DDBJ whole genome shotgun (WGS) entry which is preliminary data.</text>
</comment>
<evidence type="ECO:0000256" key="1">
    <source>
        <dbReference type="SAM" id="MobiDB-lite"/>
    </source>
</evidence>
<name>A0AAD5TCM5_9FUNG</name>
<sequence>MPTTPTPTNTDTSQIDEFGTLTSTFTVVGFTLALLNILFAVQHAWNRRTVYNYFLVLCLTTYASSFVPLMLSTMPTLQLPDGADSPESAAYEQWQEVDNLLKIWKALYGFAVLQYIFLVQVRFRVVKSVFKYHVLWDWAFAVITLVFYVVCSLTYGIFTTFPHTTVSLGQALATAAWTLYALVVDHFLSFTFIRELYYMRKRVGGRRAGWRRVVTALVAVCVVSWICLLLLVMANLAFPNDNLMRTFLFRLGYSFTPLEFSGALVFIYNAKRLMANPNASRKDPDRFEPPVQTTGFLSTFATSPTTPADSKGDLLSRKPPPTENFVADA</sequence>